<dbReference type="Gene3D" id="3.30.300.10">
    <property type="match status" value="1"/>
</dbReference>
<dbReference type="GO" id="GO:0005829">
    <property type="term" value="C:cytosol"/>
    <property type="evidence" value="ECO:0000318"/>
    <property type="project" value="GO_Central"/>
</dbReference>
<dbReference type="InterPro" id="IPR022636">
    <property type="entry name" value="S-AdoMet_synthetase_sfam"/>
</dbReference>
<dbReference type="PANTHER" id="PTHR11964">
    <property type="entry name" value="S-ADENOSYLMETHIONINE SYNTHETASE"/>
    <property type="match status" value="1"/>
</dbReference>
<dbReference type="FunFam" id="3.30.300.10:FF:000026">
    <property type="entry name" value="Arl-6"/>
    <property type="match status" value="1"/>
</dbReference>
<dbReference type="Pfam" id="PF00438">
    <property type="entry name" value="S-AdoMet_synt_N"/>
    <property type="match status" value="1"/>
</dbReference>
<dbReference type="GO" id="GO:0005524">
    <property type="term" value="F:ATP binding"/>
    <property type="evidence" value="ECO:0007669"/>
    <property type="project" value="UniProtKB-KW"/>
</dbReference>
<dbReference type="GO" id="GO:0004478">
    <property type="term" value="F:methionine adenosyltransferase activity"/>
    <property type="evidence" value="ECO:0000318"/>
    <property type="project" value="GO_Central"/>
</dbReference>
<protein>
    <recommendedName>
        <fullName evidence="2">S-adenosylmethionine synthetase N-terminal domain-containing protein</fullName>
    </recommendedName>
</protein>
<dbReference type="InterPro" id="IPR002133">
    <property type="entry name" value="S-AdoMet_synthetase"/>
</dbReference>
<evidence type="ECO:0000313" key="3">
    <source>
        <dbReference type="EnsemblMetazoa" id="PPA42047.1"/>
    </source>
</evidence>
<evidence type="ECO:0000313" key="4">
    <source>
        <dbReference type="Proteomes" id="UP000005239"/>
    </source>
</evidence>
<dbReference type="SUPFAM" id="SSF55973">
    <property type="entry name" value="S-adenosylmethionine synthetase"/>
    <property type="match status" value="2"/>
</dbReference>
<dbReference type="AlphaFoldDB" id="A0A2A6C0M7"/>
<proteinExistence type="predicted"/>
<organism evidence="3 4">
    <name type="scientific">Pristionchus pacificus</name>
    <name type="common">Parasitic nematode worm</name>
    <dbReference type="NCBI Taxonomy" id="54126"/>
    <lineage>
        <taxon>Eukaryota</taxon>
        <taxon>Metazoa</taxon>
        <taxon>Ecdysozoa</taxon>
        <taxon>Nematoda</taxon>
        <taxon>Chromadorea</taxon>
        <taxon>Rhabditida</taxon>
        <taxon>Rhabditina</taxon>
        <taxon>Diplogasteromorpha</taxon>
        <taxon>Diplogasteroidea</taxon>
        <taxon>Neodiplogasteridae</taxon>
        <taxon>Pristionchus</taxon>
    </lineage>
</organism>
<keyword evidence="4" id="KW-1185">Reference proteome</keyword>
<dbReference type="Proteomes" id="UP000005239">
    <property type="component" value="Unassembled WGS sequence"/>
</dbReference>
<dbReference type="EnsemblMetazoa" id="PPA42047.1">
    <property type="protein sequence ID" value="PPA42047.1"/>
    <property type="gene ID" value="WBGene00280416"/>
</dbReference>
<evidence type="ECO:0000259" key="2">
    <source>
        <dbReference type="Pfam" id="PF00438"/>
    </source>
</evidence>
<accession>A0A2A6C0M7</accession>
<evidence type="ECO:0000256" key="1">
    <source>
        <dbReference type="ARBA" id="ARBA00022723"/>
    </source>
</evidence>
<name>A0A2A6C0M7_PRIPA</name>
<sequence>ADDGSAQRFLFTAEFVSEGHPDKMCDIISDTVLDAHLAQDPNAKVTCETVTKTGMVLLAGEITSKAVVDYQSLVRNAVKKIGFDVQVSYAIGVAKPLSITVISYNTSPLSELELLSIVNDNVDLRPGMLMKDLGLKNPIYEQTARNGHFGHEAFPWEKPKELKIKPELLAKLKAHDVNGGLNQIFC</sequence>
<keyword evidence="1" id="KW-0479">Metal-binding</keyword>
<reference evidence="3" key="2">
    <citation type="submission" date="2022-06" db="UniProtKB">
        <authorList>
            <consortium name="EnsemblMetazoa"/>
        </authorList>
    </citation>
    <scope>IDENTIFICATION</scope>
    <source>
        <strain evidence="3">PS312</strain>
    </source>
</reference>
<dbReference type="GO" id="GO:0006556">
    <property type="term" value="P:S-adenosylmethionine biosynthetic process"/>
    <property type="evidence" value="ECO:0000318"/>
    <property type="project" value="GO_Central"/>
</dbReference>
<dbReference type="FunFam" id="3.30.300.10:FF:000024">
    <property type="entry name" value="Arl-6"/>
    <property type="match status" value="1"/>
</dbReference>
<dbReference type="InterPro" id="IPR022628">
    <property type="entry name" value="S-AdoMet_synt_N"/>
</dbReference>
<dbReference type="OrthoDB" id="5852090at2759"/>
<feature type="domain" description="S-adenosylmethionine synthetase N-terminal" evidence="2">
    <location>
        <begin position="9"/>
        <end position="88"/>
    </location>
</feature>
<dbReference type="GO" id="GO:0006730">
    <property type="term" value="P:one-carbon metabolic process"/>
    <property type="evidence" value="ECO:0007669"/>
    <property type="project" value="UniProtKB-KW"/>
</dbReference>
<gene>
    <name evidence="3" type="primary">WBGene00280416</name>
</gene>
<dbReference type="GO" id="GO:0046872">
    <property type="term" value="F:metal ion binding"/>
    <property type="evidence" value="ECO:0007669"/>
    <property type="project" value="UniProtKB-KW"/>
</dbReference>
<accession>A0A8R1UYL0</accession>
<reference evidence="4" key="1">
    <citation type="journal article" date="2008" name="Nat. Genet.">
        <title>The Pristionchus pacificus genome provides a unique perspective on nematode lifestyle and parasitism.</title>
        <authorList>
            <person name="Dieterich C."/>
            <person name="Clifton S.W."/>
            <person name="Schuster L.N."/>
            <person name="Chinwalla A."/>
            <person name="Delehaunty K."/>
            <person name="Dinkelacker I."/>
            <person name="Fulton L."/>
            <person name="Fulton R."/>
            <person name="Godfrey J."/>
            <person name="Minx P."/>
            <person name="Mitreva M."/>
            <person name="Roeseler W."/>
            <person name="Tian H."/>
            <person name="Witte H."/>
            <person name="Yang S.P."/>
            <person name="Wilson R.K."/>
            <person name="Sommer R.J."/>
        </authorList>
    </citation>
    <scope>NUCLEOTIDE SEQUENCE [LARGE SCALE GENOMIC DNA]</scope>
    <source>
        <strain evidence="4">PS312</strain>
    </source>
</reference>